<keyword evidence="6" id="KW-0418">Kinase</keyword>
<feature type="transmembrane region" description="Helical" evidence="4">
    <location>
        <begin position="12"/>
        <end position="33"/>
    </location>
</feature>
<dbReference type="InterPro" id="IPR050469">
    <property type="entry name" value="Diguanylate_Cyclase"/>
</dbReference>
<dbReference type="AlphaFoldDB" id="A0A0R0ACY4"/>
<dbReference type="CDD" id="cd19410">
    <property type="entry name" value="HK9-like_sensor"/>
    <property type="match status" value="1"/>
</dbReference>
<dbReference type="SMART" id="SM00267">
    <property type="entry name" value="GGDEF"/>
    <property type="match status" value="1"/>
</dbReference>
<dbReference type="SUPFAM" id="SSF55781">
    <property type="entry name" value="GAF domain-like"/>
    <property type="match status" value="1"/>
</dbReference>
<evidence type="ECO:0000313" key="6">
    <source>
        <dbReference type="EMBL" id="KRG39313.1"/>
    </source>
</evidence>
<dbReference type="InterPro" id="IPR000160">
    <property type="entry name" value="GGDEF_dom"/>
</dbReference>
<dbReference type="Pfam" id="PF00990">
    <property type="entry name" value="GGDEF"/>
    <property type="match status" value="1"/>
</dbReference>
<evidence type="ECO:0000256" key="4">
    <source>
        <dbReference type="SAM" id="Phobius"/>
    </source>
</evidence>
<proteinExistence type="predicted"/>
<dbReference type="RefSeq" id="WP_057506517.1">
    <property type="nucleotide sequence ID" value="NZ_LLXS01000046.1"/>
</dbReference>
<sequence>MQHSKGSKVALAFSALVFIGIGIGVFVGARHFIADAALVAHTHEVIGRIDEIQARVLDAESAERGYLLTGSEAYLLDYQISVERVPVLLSNLIKAVADNPPQAQSARTLEALVQRRLSQIQRVVDIYDQQGLEPARAAITQNAFRTTSAIREQALTMVNVEQAMLVQRAASSRRSADLLLGLALAGIPFGLIVVVSVYGILLSELNRRSRAEQRAASASLQLSANLEQMERASTDLQTLGRYTGLLQSCANPEEALEITARTLEALLPDTAGSVYLLRASNDRAESIVSWGTPQVETAAFLAPGDCWAIRRGQPHLADDLRRDANCPHIARPAASECVATACIPMSAQGAQIGFLFLCGPGPGPLPRLAIAESAMEQLSLALSNLRLRESLRLQSIRDPLTGLYNRRYLEESLTRELARCGRRALPLSVLMLDVDHFKNFNDTQGHSGGDALLASLGQLFSSRLRGEDIACRYGGEEFTLILPEADGVAAERHAEELRLAVSQLSVPFNGKTLPPITISLGVATYPEDGVAGLTLLRKADAALYRAKRTGRNQVVRFDGHLDGAG</sequence>
<keyword evidence="6" id="KW-0808">Transferase</keyword>
<evidence type="ECO:0000256" key="2">
    <source>
        <dbReference type="ARBA" id="ARBA00012528"/>
    </source>
</evidence>
<dbReference type="CDD" id="cd01949">
    <property type="entry name" value="GGDEF"/>
    <property type="match status" value="1"/>
</dbReference>
<organism evidence="6 7">
    <name type="scientific">Stenotrophomonas pictorum JCM 9942</name>
    <dbReference type="NCBI Taxonomy" id="1236960"/>
    <lineage>
        <taxon>Bacteria</taxon>
        <taxon>Pseudomonadati</taxon>
        <taxon>Pseudomonadota</taxon>
        <taxon>Gammaproteobacteria</taxon>
        <taxon>Lysobacterales</taxon>
        <taxon>Lysobacteraceae</taxon>
        <taxon>Stenotrophomonas</taxon>
    </lineage>
</organism>
<comment type="cofactor">
    <cofactor evidence="1">
        <name>Mg(2+)</name>
        <dbReference type="ChEBI" id="CHEBI:18420"/>
    </cofactor>
</comment>
<dbReference type="PANTHER" id="PTHR45138:SF9">
    <property type="entry name" value="DIGUANYLATE CYCLASE DGCM-RELATED"/>
    <property type="match status" value="1"/>
</dbReference>
<dbReference type="PANTHER" id="PTHR45138">
    <property type="entry name" value="REGULATORY COMPONENTS OF SENSORY TRANSDUCTION SYSTEM"/>
    <property type="match status" value="1"/>
</dbReference>
<dbReference type="Gene3D" id="3.30.70.270">
    <property type="match status" value="1"/>
</dbReference>
<name>A0A0R0ACY4_9GAMM</name>
<keyword evidence="4" id="KW-1133">Transmembrane helix</keyword>
<evidence type="ECO:0000313" key="7">
    <source>
        <dbReference type="Proteomes" id="UP000050836"/>
    </source>
</evidence>
<keyword evidence="7" id="KW-1185">Reference proteome</keyword>
<dbReference type="Pfam" id="PF05227">
    <property type="entry name" value="CHASE3"/>
    <property type="match status" value="1"/>
</dbReference>
<comment type="catalytic activity">
    <reaction evidence="3">
        <text>2 GTP = 3',3'-c-di-GMP + 2 diphosphate</text>
        <dbReference type="Rhea" id="RHEA:24898"/>
        <dbReference type="ChEBI" id="CHEBI:33019"/>
        <dbReference type="ChEBI" id="CHEBI:37565"/>
        <dbReference type="ChEBI" id="CHEBI:58805"/>
        <dbReference type="EC" id="2.7.7.65"/>
    </reaction>
</comment>
<feature type="transmembrane region" description="Helical" evidence="4">
    <location>
        <begin position="178"/>
        <end position="201"/>
    </location>
</feature>
<dbReference type="SMART" id="SM00065">
    <property type="entry name" value="GAF"/>
    <property type="match status" value="1"/>
</dbReference>
<dbReference type="GO" id="GO:0043709">
    <property type="term" value="P:cell adhesion involved in single-species biofilm formation"/>
    <property type="evidence" value="ECO:0007669"/>
    <property type="project" value="TreeGrafter"/>
</dbReference>
<dbReference type="PROSITE" id="PS50887">
    <property type="entry name" value="GGDEF"/>
    <property type="match status" value="1"/>
</dbReference>
<keyword evidence="4" id="KW-0472">Membrane</keyword>
<evidence type="ECO:0000256" key="1">
    <source>
        <dbReference type="ARBA" id="ARBA00001946"/>
    </source>
</evidence>
<dbReference type="SUPFAM" id="SSF55073">
    <property type="entry name" value="Nucleotide cyclase"/>
    <property type="match status" value="1"/>
</dbReference>
<reference evidence="6 7" key="1">
    <citation type="submission" date="2015-10" db="EMBL/GenBank/DDBJ databases">
        <title>Genome sequencing and analysis of members of genus Stenotrophomonas.</title>
        <authorList>
            <person name="Patil P.P."/>
            <person name="Midha S."/>
            <person name="Patil P.B."/>
        </authorList>
    </citation>
    <scope>NUCLEOTIDE SEQUENCE [LARGE SCALE GENOMIC DNA]</scope>
    <source>
        <strain evidence="6 7">JCM 9942</strain>
    </source>
</reference>
<dbReference type="EMBL" id="LLXS01000046">
    <property type="protein sequence ID" value="KRG39313.1"/>
    <property type="molecule type" value="Genomic_DNA"/>
</dbReference>
<evidence type="ECO:0000256" key="3">
    <source>
        <dbReference type="ARBA" id="ARBA00034247"/>
    </source>
</evidence>
<dbReference type="GO" id="GO:0005886">
    <property type="term" value="C:plasma membrane"/>
    <property type="evidence" value="ECO:0007669"/>
    <property type="project" value="TreeGrafter"/>
</dbReference>
<dbReference type="FunFam" id="3.30.70.270:FF:000001">
    <property type="entry name" value="Diguanylate cyclase domain protein"/>
    <property type="match status" value="1"/>
</dbReference>
<feature type="domain" description="GGDEF" evidence="5">
    <location>
        <begin position="425"/>
        <end position="559"/>
    </location>
</feature>
<dbReference type="Pfam" id="PF13185">
    <property type="entry name" value="GAF_2"/>
    <property type="match status" value="1"/>
</dbReference>
<dbReference type="InterPro" id="IPR029787">
    <property type="entry name" value="Nucleotide_cyclase"/>
</dbReference>
<dbReference type="Proteomes" id="UP000050836">
    <property type="component" value="Unassembled WGS sequence"/>
</dbReference>
<dbReference type="InterPro" id="IPR003018">
    <property type="entry name" value="GAF"/>
</dbReference>
<dbReference type="InterPro" id="IPR029016">
    <property type="entry name" value="GAF-like_dom_sf"/>
</dbReference>
<gene>
    <name evidence="6" type="ORF">ARC78_14660</name>
</gene>
<accession>A0A0R0ACY4</accession>
<dbReference type="NCBIfam" id="TIGR00254">
    <property type="entry name" value="GGDEF"/>
    <property type="match status" value="1"/>
</dbReference>
<comment type="caution">
    <text evidence="6">The sequence shown here is derived from an EMBL/GenBank/DDBJ whole genome shotgun (WGS) entry which is preliminary data.</text>
</comment>
<dbReference type="GO" id="GO:0052621">
    <property type="term" value="F:diguanylate cyclase activity"/>
    <property type="evidence" value="ECO:0007669"/>
    <property type="project" value="UniProtKB-EC"/>
</dbReference>
<dbReference type="InterPro" id="IPR007891">
    <property type="entry name" value="CHASE3"/>
</dbReference>
<keyword evidence="4" id="KW-0812">Transmembrane</keyword>
<dbReference type="GO" id="GO:0016301">
    <property type="term" value="F:kinase activity"/>
    <property type="evidence" value="ECO:0007669"/>
    <property type="project" value="UniProtKB-KW"/>
</dbReference>
<dbReference type="GO" id="GO:1902201">
    <property type="term" value="P:negative regulation of bacterial-type flagellum-dependent cell motility"/>
    <property type="evidence" value="ECO:0007669"/>
    <property type="project" value="TreeGrafter"/>
</dbReference>
<protein>
    <recommendedName>
        <fullName evidence="2">diguanylate cyclase</fullName>
        <ecNumber evidence="2">2.7.7.65</ecNumber>
    </recommendedName>
</protein>
<dbReference type="Gene3D" id="3.30.450.40">
    <property type="match status" value="1"/>
</dbReference>
<dbReference type="InterPro" id="IPR043128">
    <property type="entry name" value="Rev_trsase/Diguanyl_cyclase"/>
</dbReference>
<dbReference type="EC" id="2.7.7.65" evidence="2"/>
<evidence type="ECO:0000259" key="5">
    <source>
        <dbReference type="PROSITE" id="PS50887"/>
    </source>
</evidence>